<evidence type="ECO:0000256" key="1">
    <source>
        <dbReference type="ARBA" id="ARBA00007174"/>
    </source>
</evidence>
<dbReference type="Pfam" id="PF01641">
    <property type="entry name" value="SelR"/>
    <property type="match status" value="1"/>
</dbReference>
<dbReference type="GO" id="GO:0006979">
    <property type="term" value="P:response to oxidative stress"/>
    <property type="evidence" value="ECO:0007669"/>
    <property type="project" value="InterPro"/>
</dbReference>
<evidence type="ECO:0000313" key="7">
    <source>
        <dbReference type="Proteomes" id="UP000198341"/>
    </source>
</evidence>
<evidence type="ECO:0000256" key="4">
    <source>
        <dbReference type="SAM" id="MobiDB-lite"/>
    </source>
</evidence>
<dbReference type="GO" id="GO:0030091">
    <property type="term" value="P:protein repair"/>
    <property type="evidence" value="ECO:0007669"/>
    <property type="project" value="InterPro"/>
</dbReference>
<dbReference type="eggNOG" id="KOG0856">
    <property type="taxonomic scope" value="Eukaryota"/>
</dbReference>
<dbReference type="Gene3D" id="2.170.150.20">
    <property type="entry name" value="Peptide methionine sulfoxide reductase"/>
    <property type="match status" value="1"/>
</dbReference>
<accession>K8F6K9</accession>
<dbReference type="GO" id="GO:0046872">
    <property type="term" value="F:metal ion binding"/>
    <property type="evidence" value="ECO:0007669"/>
    <property type="project" value="UniProtKB-KW"/>
</dbReference>
<dbReference type="NCBIfam" id="TIGR00357">
    <property type="entry name" value="peptide-methionine (R)-S-oxide reductase MsrB"/>
    <property type="match status" value="1"/>
</dbReference>
<dbReference type="GO" id="GO:0005737">
    <property type="term" value="C:cytoplasm"/>
    <property type="evidence" value="ECO:0007669"/>
    <property type="project" value="TreeGrafter"/>
</dbReference>
<evidence type="ECO:0000256" key="2">
    <source>
        <dbReference type="ARBA" id="ARBA00023002"/>
    </source>
</evidence>
<gene>
    <name evidence="6" type="ordered locus">Bathy17g01820</name>
</gene>
<dbReference type="PANTHER" id="PTHR10173:SF57">
    <property type="entry name" value="PEPTIDE-METHIONINE (R)-S-OXIDE REDUCTASE"/>
    <property type="match status" value="1"/>
</dbReference>
<protein>
    <recommendedName>
        <fullName evidence="3">Peptide-methionine (R)-S-oxide reductase</fullName>
        <ecNumber evidence="3">1.8.4.12</ecNumber>
    </recommendedName>
</protein>
<comment type="function">
    <text evidence="3">Catalyzes the reduction of methionine sulfoxide (MetSO) to methionine in proteins. Plays a protective role against oxidative stress by restoring activity to proteins that have been inactivated by methionine oxidation. MSRB family specifically reduces the MetSO R-enantiomer.</text>
</comment>
<dbReference type="GeneID" id="19011085"/>
<dbReference type="PROSITE" id="PS51790">
    <property type="entry name" value="MSRB"/>
    <property type="match status" value="1"/>
</dbReference>
<dbReference type="InterPro" id="IPR028427">
    <property type="entry name" value="Met_Sox_Rdtase_MsrB"/>
</dbReference>
<keyword evidence="3" id="KW-0862">Zinc</keyword>
<dbReference type="InterPro" id="IPR002579">
    <property type="entry name" value="Met_Sox_Rdtase_MsrB_dom"/>
</dbReference>
<name>K8F6K9_9CHLO</name>
<comment type="cofactor">
    <cofactor evidence="3">
        <name>Zn(2+)</name>
        <dbReference type="ChEBI" id="CHEBI:29105"/>
    </cofactor>
    <text evidence="3">Binds 1 zinc ion per subunit.</text>
</comment>
<proteinExistence type="inferred from homology"/>
<evidence type="ECO:0000313" key="6">
    <source>
        <dbReference type="EMBL" id="CCO20450.1"/>
    </source>
</evidence>
<dbReference type="Proteomes" id="UP000198341">
    <property type="component" value="Chromosome 17"/>
</dbReference>
<dbReference type="EC" id="1.8.4.12" evidence="3"/>
<sequence>MSSSSATTFTTTTSSFLSSLSSRSNNTKKARTIKRNVVRAQEQHDDVNEDGNEETNEETKKRSSSSRRSALINASAATLAMVIPSSFKTFSNSGSAFAASSSLSSNNENEFADAKSMQMLRREGEFSLTDEEWRERLSNAADTDPFAYQVLRKAATERPLSSPLYTEKRVGTYVCAGCENPLFSSETKYDSGTGWPSFYDHLPNAVTEVPDFSIMFLPRTETRCKRCQGHLGHSFEDGPKPTGIRYCMNGAALKFVPKDV</sequence>
<evidence type="ECO:0000259" key="5">
    <source>
        <dbReference type="PROSITE" id="PS51790"/>
    </source>
</evidence>
<dbReference type="PANTHER" id="PTHR10173">
    <property type="entry name" value="METHIONINE SULFOXIDE REDUCTASE"/>
    <property type="match status" value="1"/>
</dbReference>
<dbReference type="InterPro" id="IPR011057">
    <property type="entry name" value="Mss4-like_sf"/>
</dbReference>
<feature type="region of interest" description="Disordered" evidence="4">
    <location>
        <begin position="1"/>
        <end position="68"/>
    </location>
</feature>
<feature type="compositionally biased region" description="Low complexity" evidence="4">
    <location>
        <begin position="1"/>
        <end position="25"/>
    </location>
</feature>
<comment type="catalytic activity">
    <reaction evidence="3">
        <text>L-methionyl-[protein] + [thioredoxin]-disulfide + H2O = L-methionyl-(R)-S-oxide-[protein] + [thioredoxin]-dithiol</text>
        <dbReference type="Rhea" id="RHEA:24164"/>
        <dbReference type="Rhea" id="RHEA-COMP:10698"/>
        <dbReference type="Rhea" id="RHEA-COMP:10700"/>
        <dbReference type="Rhea" id="RHEA-COMP:12313"/>
        <dbReference type="Rhea" id="RHEA-COMP:12314"/>
        <dbReference type="ChEBI" id="CHEBI:15377"/>
        <dbReference type="ChEBI" id="CHEBI:16044"/>
        <dbReference type="ChEBI" id="CHEBI:29950"/>
        <dbReference type="ChEBI" id="CHEBI:45764"/>
        <dbReference type="ChEBI" id="CHEBI:50058"/>
        <dbReference type="EC" id="1.8.4.12"/>
    </reaction>
</comment>
<keyword evidence="3" id="KW-0479">Metal-binding</keyword>
<keyword evidence="2 3" id="KW-0560">Oxidoreductase</keyword>
<feature type="compositionally biased region" description="Basic residues" evidence="4">
    <location>
        <begin position="26"/>
        <end position="37"/>
    </location>
</feature>
<dbReference type="OrthoDB" id="44061at2759"/>
<dbReference type="GO" id="GO:0033743">
    <property type="term" value="F:peptide-methionine (R)-S-oxide reductase activity"/>
    <property type="evidence" value="ECO:0007669"/>
    <property type="project" value="UniProtKB-EC"/>
</dbReference>
<dbReference type="RefSeq" id="XP_007508346.1">
    <property type="nucleotide sequence ID" value="XM_007508284.1"/>
</dbReference>
<organism evidence="6 7">
    <name type="scientific">Bathycoccus prasinos</name>
    <dbReference type="NCBI Taxonomy" id="41875"/>
    <lineage>
        <taxon>Eukaryota</taxon>
        <taxon>Viridiplantae</taxon>
        <taxon>Chlorophyta</taxon>
        <taxon>Mamiellophyceae</taxon>
        <taxon>Mamiellales</taxon>
        <taxon>Bathycoccaceae</taxon>
        <taxon>Bathycoccus</taxon>
    </lineage>
</organism>
<comment type="similarity">
    <text evidence="1 3">Belongs to the MsrB Met sulfoxide reductase family.</text>
</comment>
<dbReference type="KEGG" id="bpg:Bathy17g01820"/>
<feature type="domain" description="MsrB" evidence="5">
    <location>
        <begin position="136"/>
        <end position="258"/>
    </location>
</feature>
<dbReference type="STRING" id="41875.K8F6K9"/>
<reference evidence="6 7" key="1">
    <citation type="submission" date="2011-10" db="EMBL/GenBank/DDBJ databases">
        <authorList>
            <person name="Genoscope - CEA"/>
        </authorList>
    </citation>
    <scope>NUCLEOTIDE SEQUENCE [LARGE SCALE GENOMIC DNA]</scope>
    <source>
        <strain evidence="6 7">RCC 1105</strain>
    </source>
</reference>
<dbReference type="EMBL" id="FO082262">
    <property type="protein sequence ID" value="CCO20450.1"/>
    <property type="molecule type" value="Genomic_DNA"/>
</dbReference>
<keyword evidence="7" id="KW-1185">Reference proteome</keyword>
<dbReference type="AlphaFoldDB" id="K8F6K9"/>
<dbReference type="SUPFAM" id="SSF51316">
    <property type="entry name" value="Mss4-like"/>
    <property type="match status" value="1"/>
</dbReference>
<feature type="compositionally biased region" description="Acidic residues" evidence="4">
    <location>
        <begin position="47"/>
        <end position="56"/>
    </location>
</feature>
<evidence type="ECO:0000256" key="3">
    <source>
        <dbReference type="RuleBase" id="RU365044"/>
    </source>
</evidence>